<sequence>MRIELGLLRMCLTGTVLTPGEPGYEAECRSWNLAMHQRPAFAVSARTEQDVAAAVRFAYVRDLPVGVMCTGHGLPRPCDDGVLINTGGMRGVRVDPVTETAWVQAGARWQDVIDAAQRYGLAPLSGFAAHDGAVGSTLDGGMGWLVRRYGVSAASVVGARVVLADGELVETGESRHPELVWALRGGGGNFGVVTELRLRLYPVTEVHGGGVYYPLDHAGQVLEVYREWVRELPPEISSSVCLMRGGSDQGVPEPLRGRWVIGLRACHSGDRQEAERLVKPLRSLPGVLVDSFGLLPYARIAEIAMLRTDPNPHVSFGMLLPELSEAACAALLMVAGPGRRAPYDHLELRHIGGGNPPGEVGSGLGLQGVAFALHSAMRTPVADEVAAAQRFYSRLARGLAPFAGERTSLNVLGPANTDPDRVRRSYRDDHYQRLQRIKGMYDPHNVFRFNHNIPPAA</sequence>
<dbReference type="Pfam" id="PF08031">
    <property type="entry name" value="BBE"/>
    <property type="match status" value="1"/>
</dbReference>
<keyword evidence="8" id="KW-1185">Reference proteome</keyword>
<dbReference type="PANTHER" id="PTHR42973">
    <property type="entry name" value="BINDING OXIDOREDUCTASE, PUTATIVE (AFU_ORTHOLOGUE AFUA_1G17690)-RELATED"/>
    <property type="match status" value="1"/>
</dbReference>
<dbReference type="RefSeq" id="WP_030431473.1">
    <property type="nucleotide sequence ID" value="NZ_JOEF01000019.1"/>
</dbReference>
<dbReference type="InterPro" id="IPR016167">
    <property type="entry name" value="FAD-bd_PCMH_sub1"/>
</dbReference>
<dbReference type="Gene3D" id="3.40.462.20">
    <property type="match status" value="1"/>
</dbReference>
<keyword evidence="4" id="KW-0274">FAD</keyword>
<evidence type="ECO:0000256" key="3">
    <source>
        <dbReference type="ARBA" id="ARBA00022630"/>
    </source>
</evidence>
<dbReference type="InterPro" id="IPR036318">
    <property type="entry name" value="FAD-bd_PCMH-like_sf"/>
</dbReference>
<comment type="similarity">
    <text evidence="2">Belongs to the oxygen-dependent FAD-linked oxidoreductase family.</text>
</comment>
<dbReference type="InterPro" id="IPR012951">
    <property type="entry name" value="BBE"/>
</dbReference>
<evidence type="ECO:0000313" key="8">
    <source>
        <dbReference type="Proteomes" id="UP000183376"/>
    </source>
</evidence>
<keyword evidence="3" id="KW-0285">Flavoprotein</keyword>
<evidence type="ECO:0000256" key="4">
    <source>
        <dbReference type="ARBA" id="ARBA00022827"/>
    </source>
</evidence>
<dbReference type="Gene3D" id="3.30.43.10">
    <property type="entry name" value="Uridine Diphospho-n-acetylenolpyruvylglucosamine Reductase, domain 2"/>
    <property type="match status" value="1"/>
</dbReference>
<keyword evidence="5" id="KW-0560">Oxidoreductase</keyword>
<gene>
    <name evidence="7" type="ORF">SAMN04489726_3301</name>
</gene>
<comment type="cofactor">
    <cofactor evidence="1">
        <name>FAD</name>
        <dbReference type="ChEBI" id="CHEBI:57692"/>
    </cofactor>
</comment>
<dbReference type="InterPro" id="IPR016169">
    <property type="entry name" value="FAD-bd_PCMH_sub2"/>
</dbReference>
<dbReference type="InterPro" id="IPR016166">
    <property type="entry name" value="FAD-bd_PCMH"/>
</dbReference>
<reference evidence="7 8" key="1">
    <citation type="submission" date="2016-10" db="EMBL/GenBank/DDBJ databases">
        <authorList>
            <person name="de Groot N.N."/>
        </authorList>
    </citation>
    <scope>NUCLEOTIDE SEQUENCE [LARGE SCALE GENOMIC DNA]</scope>
    <source>
        <strain evidence="7 8">DSM 44149</strain>
    </source>
</reference>
<feature type="domain" description="FAD-binding PCMH-type" evidence="6">
    <location>
        <begin position="35"/>
        <end position="203"/>
    </location>
</feature>
<evidence type="ECO:0000313" key="7">
    <source>
        <dbReference type="EMBL" id="SDM77242.1"/>
    </source>
</evidence>
<dbReference type="Pfam" id="PF01565">
    <property type="entry name" value="FAD_binding_4"/>
    <property type="match status" value="1"/>
</dbReference>
<dbReference type="EMBL" id="LT629701">
    <property type="protein sequence ID" value="SDM77242.1"/>
    <property type="molecule type" value="Genomic_DNA"/>
</dbReference>
<dbReference type="OrthoDB" id="5169292at2"/>
<accession>A0A1G9VY67</accession>
<evidence type="ECO:0000259" key="6">
    <source>
        <dbReference type="PROSITE" id="PS51387"/>
    </source>
</evidence>
<dbReference type="eggNOG" id="COG0277">
    <property type="taxonomic scope" value="Bacteria"/>
</dbReference>
<dbReference type="AlphaFoldDB" id="A0A1G9VY67"/>
<dbReference type="GO" id="GO:0016491">
    <property type="term" value="F:oxidoreductase activity"/>
    <property type="evidence" value="ECO:0007669"/>
    <property type="project" value="UniProtKB-KW"/>
</dbReference>
<dbReference type="InterPro" id="IPR050416">
    <property type="entry name" value="FAD-linked_Oxidoreductase"/>
</dbReference>
<dbReference type="STRING" id="211114.SAMN04489726_3301"/>
<name>A0A1G9VY67_ALLAB</name>
<protein>
    <submittedName>
        <fullName evidence="7">FAD/FMN-containing dehydrogenase</fullName>
    </submittedName>
</protein>
<evidence type="ECO:0000256" key="5">
    <source>
        <dbReference type="ARBA" id="ARBA00023002"/>
    </source>
</evidence>
<proteinExistence type="inferred from homology"/>
<dbReference type="InterPro" id="IPR006094">
    <property type="entry name" value="Oxid_FAD_bind_N"/>
</dbReference>
<dbReference type="GO" id="GO:0071949">
    <property type="term" value="F:FAD binding"/>
    <property type="evidence" value="ECO:0007669"/>
    <property type="project" value="InterPro"/>
</dbReference>
<organism evidence="7 8">
    <name type="scientific">Allokutzneria albata</name>
    <name type="common">Kibdelosporangium albatum</name>
    <dbReference type="NCBI Taxonomy" id="211114"/>
    <lineage>
        <taxon>Bacteria</taxon>
        <taxon>Bacillati</taxon>
        <taxon>Actinomycetota</taxon>
        <taxon>Actinomycetes</taxon>
        <taxon>Pseudonocardiales</taxon>
        <taxon>Pseudonocardiaceae</taxon>
        <taxon>Allokutzneria</taxon>
    </lineage>
</organism>
<dbReference type="PROSITE" id="PS51387">
    <property type="entry name" value="FAD_PCMH"/>
    <property type="match status" value="1"/>
</dbReference>
<evidence type="ECO:0000256" key="2">
    <source>
        <dbReference type="ARBA" id="ARBA00005466"/>
    </source>
</evidence>
<dbReference type="SUPFAM" id="SSF56176">
    <property type="entry name" value="FAD-binding/transporter-associated domain-like"/>
    <property type="match status" value="1"/>
</dbReference>
<dbReference type="Gene3D" id="3.30.465.10">
    <property type="match status" value="1"/>
</dbReference>
<evidence type="ECO:0000256" key="1">
    <source>
        <dbReference type="ARBA" id="ARBA00001974"/>
    </source>
</evidence>
<dbReference type="Proteomes" id="UP000183376">
    <property type="component" value="Chromosome I"/>
</dbReference>
<dbReference type="PANTHER" id="PTHR42973:SF39">
    <property type="entry name" value="FAD-BINDING PCMH-TYPE DOMAIN-CONTAINING PROTEIN"/>
    <property type="match status" value="1"/>
</dbReference>